<organism evidence="5 6">
    <name type="scientific">Helcococcus ovis</name>
    <dbReference type="NCBI Taxonomy" id="72026"/>
    <lineage>
        <taxon>Bacteria</taxon>
        <taxon>Bacillati</taxon>
        <taxon>Bacillota</taxon>
        <taxon>Tissierellia</taxon>
        <taxon>Tissierellales</taxon>
        <taxon>Peptoniphilaceae</taxon>
        <taxon>Helcococcus</taxon>
    </lineage>
</organism>
<proteinExistence type="inferred from homology"/>
<feature type="domain" description="Peptidase S9 prolyl oligopeptidase catalytic" evidence="4">
    <location>
        <begin position="443"/>
        <end position="651"/>
    </location>
</feature>
<dbReference type="GeneID" id="97030992"/>
<dbReference type="Proteomes" id="UP000297454">
    <property type="component" value="Unassembled WGS sequence"/>
</dbReference>
<dbReference type="RefSeq" id="WP_134710754.1">
    <property type="nucleotide sequence ID" value="NZ_CP119081.1"/>
</dbReference>
<reference evidence="5 6" key="1">
    <citation type="submission" date="2019-01" db="EMBL/GenBank/DDBJ databases">
        <title>Draft Genome Sequences of Helcococcus ovis Strains Isolated from the Uterus and Vagina of Dairy Cows with Metritis.</title>
        <authorList>
            <person name="Cunha F."/>
            <person name="Jeon S.J."/>
            <person name="Kutzer P."/>
            <person name="Galvao K.N."/>
        </authorList>
    </citation>
    <scope>NUCLEOTIDE SEQUENCE [LARGE SCALE GENOMIC DNA]</scope>
    <source>
        <strain evidence="5 6">KG-37</strain>
    </source>
</reference>
<evidence type="ECO:0000256" key="2">
    <source>
        <dbReference type="ARBA" id="ARBA00022670"/>
    </source>
</evidence>
<keyword evidence="6" id="KW-1185">Reference proteome</keyword>
<sequence>MKIDSFKDFKYISNIDQNENFVVYHITTVNMKENIYEKNIYLYDKKLKKQIQLTNSGKDGYFTFFKDGSIVFSSSRNVDSKKKEKLPKELEEIIYGDSKKEEKEIKSRLYKINPNGGEAVEFLKSEHSIGKFYELNDNKIIYTNNISAEKLDYQDITKLPFWFNGAGYIYGNKTDLHILDENGNDKKINSDEIEISDFVLNKNKTYAVVIYSNNTDVMELTNYIGILDLSTLKIKEISKGKVHYYADFIKDGIISIATDMKKTGLNEDAKVFYFDIDGKNEKQISSDNIDIAFFNSVGTDARQGEGNAVQIVDDKMYYISTYFDNAVLSSIDLDGNIEEVISRNGSVEGFTYDGNDFYFTAMRDLQLPELYKLENNQEIKLTDFSKDLEAVNLSKIEEFNFENDGNKFVGYVIKPVGYEKGKKYPGILQIHGGPKTAYSTVLHHEMQFLANQGYFVFYTNPRGSSGRGDDFSDIRGKYGTIDFDDLMKFTDEVLEKYSDIDQLRLAVMGGSYGGFMTNWIIGHTDRFKVANSQRSISNWTSFYGVSDIGYCFVDDQTQANPLDNLEKVWEQSPLKYAKNVKTPTLFIHASEDYRCPLEQGVQMYASLKMNNVDTKLVIFEGENHDLSRTGKPQARLKRLYEIQKWFEKYLK</sequence>
<dbReference type="PANTHER" id="PTHR42776:SF27">
    <property type="entry name" value="DIPEPTIDYL PEPTIDASE FAMILY MEMBER 6"/>
    <property type="match status" value="1"/>
</dbReference>
<keyword evidence="3" id="KW-0378">Hydrolase</keyword>
<dbReference type="SUPFAM" id="SSF53474">
    <property type="entry name" value="alpha/beta-Hydrolases"/>
    <property type="match status" value="1"/>
</dbReference>
<evidence type="ECO:0000256" key="1">
    <source>
        <dbReference type="ARBA" id="ARBA00010040"/>
    </source>
</evidence>
<dbReference type="EMBL" id="SCFR01000020">
    <property type="protein sequence ID" value="TFF65399.1"/>
    <property type="molecule type" value="Genomic_DNA"/>
</dbReference>
<dbReference type="FunFam" id="3.40.50.1820:FF:000028">
    <property type="entry name" value="S9 family peptidase"/>
    <property type="match status" value="1"/>
</dbReference>
<dbReference type="GO" id="GO:0006508">
    <property type="term" value="P:proteolysis"/>
    <property type="evidence" value="ECO:0007669"/>
    <property type="project" value="UniProtKB-KW"/>
</dbReference>
<dbReference type="Pfam" id="PF00326">
    <property type="entry name" value="Peptidase_S9"/>
    <property type="match status" value="1"/>
</dbReference>
<evidence type="ECO:0000313" key="5">
    <source>
        <dbReference type="EMBL" id="TFF65399.1"/>
    </source>
</evidence>
<protein>
    <submittedName>
        <fullName evidence="5">S9 family peptidase</fullName>
    </submittedName>
</protein>
<dbReference type="SUPFAM" id="SSF82171">
    <property type="entry name" value="DPP6 N-terminal domain-like"/>
    <property type="match status" value="1"/>
</dbReference>
<dbReference type="Gene3D" id="3.40.50.1820">
    <property type="entry name" value="alpha/beta hydrolase"/>
    <property type="match status" value="1"/>
</dbReference>
<keyword evidence="2" id="KW-0645">Protease</keyword>
<evidence type="ECO:0000259" key="4">
    <source>
        <dbReference type="Pfam" id="PF00326"/>
    </source>
</evidence>
<dbReference type="GO" id="GO:0004252">
    <property type="term" value="F:serine-type endopeptidase activity"/>
    <property type="evidence" value="ECO:0007669"/>
    <property type="project" value="TreeGrafter"/>
</dbReference>
<dbReference type="AlphaFoldDB" id="A0A4R9C2W8"/>
<dbReference type="PANTHER" id="PTHR42776">
    <property type="entry name" value="SERINE PEPTIDASE S9 FAMILY MEMBER"/>
    <property type="match status" value="1"/>
</dbReference>
<accession>A0A4R9C2W8</accession>
<evidence type="ECO:0000256" key="3">
    <source>
        <dbReference type="ARBA" id="ARBA00022801"/>
    </source>
</evidence>
<comment type="similarity">
    <text evidence="1">Belongs to the peptidase S9C family.</text>
</comment>
<comment type="caution">
    <text evidence="5">The sequence shown here is derived from an EMBL/GenBank/DDBJ whole genome shotgun (WGS) entry which is preliminary data.</text>
</comment>
<evidence type="ECO:0000313" key="6">
    <source>
        <dbReference type="Proteomes" id="UP000297454"/>
    </source>
</evidence>
<dbReference type="InterPro" id="IPR001375">
    <property type="entry name" value="Peptidase_S9_cat"/>
</dbReference>
<gene>
    <name evidence="5" type="ORF">EQF91_05985</name>
</gene>
<dbReference type="OrthoDB" id="108903at2"/>
<dbReference type="InterPro" id="IPR029058">
    <property type="entry name" value="AB_hydrolase_fold"/>
</dbReference>
<name>A0A4R9C2W8_9FIRM</name>